<feature type="domain" description="TraD/TraG TraM recognition site" evidence="2">
    <location>
        <begin position="436"/>
        <end position="528"/>
    </location>
</feature>
<keyword evidence="1" id="KW-1133">Transmembrane helix</keyword>
<evidence type="ECO:0000313" key="3">
    <source>
        <dbReference type="EMBL" id="KGB22047.1"/>
    </source>
</evidence>
<dbReference type="InterPro" id="IPR032689">
    <property type="entry name" value="TraG-D_C"/>
</dbReference>
<name>A0A094YL22_9PROT</name>
<proteinExistence type="predicted"/>
<keyword evidence="1" id="KW-0812">Transmembrane</keyword>
<sequence length="783" mass="85992">MAKRQIGGPLSHQQVKRGSTYRDTRPLFERFTAEMRTSSSGFVILIVAGLSWFVPALIGLTLPVVIGLTCWVITRRPVLPFHLPRYSGLPDEHDLDPSTRKPKKAGGIIYLGTDAHTGQQLWFSSDAGRQHAAMPGTTGAGKTTSALSLMANPLSHGSGFLLIDGKGDNTVYGDVAALLRRYGLDDQLLTLNLLTASSIRESNTFNPFATGNADAIREMLVSQLGEPVANDANGVFRDRAVNLIGTLTPALVWMRDRHGISINIETIRFATELRWLATLARHKIFLVRNPGQPQPIKIPVPDIPDDVLYPFQAYLGELPGYDIGLEWNQQKESRPSEQHGFATMYFSKIFTQFAVSLGHIFKCENGDIDMRDVVLNRRVLVVILPSLENSSDTLAGLGKIIVASVRAVMAQLLGARLNGPASEIFKLKAGSGDAPYQFFFDELSAYATDGMDRMLAMGRGLNCMFWLGFQDLPGLTSRIGDKAFTLLGNANLTHAMRLQDAMRTREWIEKQSDRVEVTQATHFEGSSAGSYREGRGAEVREVARIPWADLQSLIEGEAITMFGGRVVHSKTFFAAVNGRSGEIRTAQPVMLSAPLVLDGSAPDDETRAVLETIENGSYRSELHAPVREPAFERLVAEVKSSGSTPASIEAKFPLIAQVTIGLSVEAIPGNDNTLINFPSRRPEEEKTPFTLMLRDAAMNPKPGYEKIPSPRPPLDGVLLGTLDAIERAVDPRPGIGRKQALLLLGVRDRVIDAQKRYEDDISSQMDHKELARQIHKLSKRLVA</sequence>
<dbReference type="STRING" id="104102.AtDm6_2646"/>
<dbReference type="PANTHER" id="PTHR30121">
    <property type="entry name" value="UNCHARACTERIZED PROTEIN YJGR-RELATED"/>
    <property type="match status" value="1"/>
</dbReference>
<evidence type="ECO:0000256" key="1">
    <source>
        <dbReference type="SAM" id="Phobius"/>
    </source>
</evidence>
<dbReference type="CDD" id="cd01127">
    <property type="entry name" value="TrwB_TraG_TraD_VirD4"/>
    <property type="match status" value="1"/>
</dbReference>
<dbReference type="Gene3D" id="3.40.50.300">
    <property type="entry name" value="P-loop containing nucleotide triphosphate hydrolases"/>
    <property type="match status" value="2"/>
</dbReference>
<feature type="transmembrane region" description="Helical" evidence="1">
    <location>
        <begin position="42"/>
        <end position="74"/>
    </location>
</feature>
<dbReference type="InterPro" id="IPR051162">
    <property type="entry name" value="T4SS_component"/>
</dbReference>
<evidence type="ECO:0000259" key="2">
    <source>
        <dbReference type="Pfam" id="PF12696"/>
    </source>
</evidence>
<dbReference type="RefSeq" id="WP_035381369.1">
    <property type="nucleotide sequence ID" value="NZ_JACAOJ010000036.1"/>
</dbReference>
<dbReference type="PATRIC" id="fig|104102.7.peg.2612"/>
<reference evidence="3 4" key="1">
    <citation type="submission" date="2014-06" db="EMBL/GenBank/DDBJ databases">
        <title>Functional and comparative genomic analyses of the Drosophila gut microbiota identify candidate symbiosis factors.</title>
        <authorList>
            <person name="Newell P.D."/>
            <person name="Chaston J.M."/>
            <person name="Douglas A.E."/>
        </authorList>
    </citation>
    <scope>NUCLEOTIDE SEQUENCE [LARGE SCALE GENOMIC DNA]</scope>
    <source>
        <strain evidence="3 4">DmCS_006</strain>
    </source>
</reference>
<keyword evidence="1" id="KW-0472">Membrane</keyword>
<keyword evidence="4" id="KW-1185">Reference proteome</keyword>
<dbReference type="Pfam" id="PF12696">
    <property type="entry name" value="TraG-D_C"/>
    <property type="match status" value="1"/>
</dbReference>
<dbReference type="EMBL" id="JOKM01000089">
    <property type="protein sequence ID" value="KGB22047.1"/>
    <property type="molecule type" value="Genomic_DNA"/>
</dbReference>
<dbReference type="PANTHER" id="PTHR30121:SF6">
    <property type="entry name" value="SLR6007 PROTEIN"/>
    <property type="match status" value="1"/>
</dbReference>
<organism evidence="3 4">
    <name type="scientific">Acetobacter tropicalis</name>
    <dbReference type="NCBI Taxonomy" id="104102"/>
    <lineage>
        <taxon>Bacteria</taxon>
        <taxon>Pseudomonadati</taxon>
        <taxon>Pseudomonadota</taxon>
        <taxon>Alphaproteobacteria</taxon>
        <taxon>Acetobacterales</taxon>
        <taxon>Acetobacteraceae</taxon>
        <taxon>Acetobacter</taxon>
    </lineage>
</organism>
<dbReference type="Proteomes" id="UP000029448">
    <property type="component" value="Unassembled WGS sequence"/>
</dbReference>
<dbReference type="InterPro" id="IPR027417">
    <property type="entry name" value="P-loop_NTPase"/>
</dbReference>
<dbReference type="SUPFAM" id="SSF52540">
    <property type="entry name" value="P-loop containing nucleoside triphosphate hydrolases"/>
    <property type="match status" value="1"/>
</dbReference>
<protein>
    <recommendedName>
        <fullName evidence="2">TraD/TraG TraM recognition site domain-containing protein</fullName>
    </recommendedName>
</protein>
<dbReference type="AlphaFoldDB" id="A0A094YL22"/>
<comment type="caution">
    <text evidence="3">The sequence shown here is derived from an EMBL/GenBank/DDBJ whole genome shotgun (WGS) entry which is preliminary data.</text>
</comment>
<gene>
    <name evidence="3" type="ORF">AtDm6_2646</name>
</gene>
<evidence type="ECO:0000313" key="4">
    <source>
        <dbReference type="Proteomes" id="UP000029448"/>
    </source>
</evidence>
<accession>A0A094YL22</accession>